<evidence type="ECO:0000313" key="4">
    <source>
        <dbReference type="Proteomes" id="UP000464524"/>
    </source>
</evidence>
<feature type="domain" description="Amine oxidase" evidence="2">
    <location>
        <begin position="13"/>
        <end position="97"/>
    </location>
</feature>
<dbReference type="PANTHER" id="PTHR43563">
    <property type="entry name" value="AMINE OXIDASE"/>
    <property type="match status" value="1"/>
</dbReference>
<reference evidence="3 4" key="1">
    <citation type="submission" date="2019-12" db="EMBL/GenBank/DDBJ databases">
        <title>Genome sequencing and assembly of endphytes of Porphyra tenera.</title>
        <authorList>
            <person name="Park J.M."/>
            <person name="Shin R."/>
            <person name="Jo S.H."/>
        </authorList>
    </citation>
    <scope>NUCLEOTIDE SEQUENCE [LARGE SCALE GENOMIC DNA]</scope>
    <source>
        <strain evidence="3 4">GPM4</strain>
    </source>
</reference>
<accession>A0A857JED3</accession>
<dbReference type="PANTHER" id="PTHR43563:SF1">
    <property type="entry name" value="AMINE OXIDASE [FLAVIN-CONTAINING] B"/>
    <property type="match status" value="1"/>
</dbReference>
<organism evidence="3 4">
    <name type="scientific">Paraglaciecola mesophila</name>
    <dbReference type="NCBI Taxonomy" id="197222"/>
    <lineage>
        <taxon>Bacteria</taxon>
        <taxon>Pseudomonadati</taxon>
        <taxon>Pseudomonadota</taxon>
        <taxon>Gammaproteobacteria</taxon>
        <taxon>Alteromonadales</taxon>
        <taxon>Alteromonadaceae</taxon>
        <taxon>Paraglaciecola</taxon>
    </lineage>
</organism>
<keyword evidence="3" id="KW-0560">Oxidoreductase</keyword>
<dbReference type="InterPro" id="IPR036188">
    <property type="entry name" value="FAD/NAD-bd_sf"/>
</dbReference>
<gene>
    <name evidence="3" type="ORF">FX988_00585</name>
</gene>
<feature type="domain" description="Amine oxidase" evidence="2">
    <location>
        <begin position="119"/>
        <end position="396"/>
    </location>
</feature>
<dbReference type="InterPro" id="IPR050703">
    <property type="entry name" value="Flavin_MAO"/>
</dbReference>
<comment type="similarity">
    <text evidence="1">Belongs to the flavin monoamine oxidase family.</text>
</comment>
<dbReference type="SUPFAM" id="SSF54373">
    <property type="entry name" value="FAD-linked reductases, C-terminal domain"/>
    <property type="match status" value="1"/>
</dbReference>
<protein>
    <submittedName>
        <fullName evidence="3">L-amino acid dehydrogenase</fullName>
        <ecNumber evidence="3">1.4.5.-</ecNumber>
    </submittedName>
</protein>
<name>A0A857JED3_9ALTE</name>
<sequence>MEQTKVIIIGGGLSGLYTATKLEALRIPYVLLEAKSQLGGRISAVPSTDIDRNAGDFTANVTISHDMGPTWIFPHQHKIQTLVRELGLELFEQYTAGDVLFQAPSSTTARQISGAGAMQLFRVKGGMYQLINALSAACDETESKHQIKLDHCVSSITRNEENGLWAISGHHTNQTQSNEHSALEYVQPTNLAHPLQRFDYSASHLVLALPPRIIQRDLAAKIWGSTLLNQRLSTVQTWMGAQAKFVATYSKPFWRDKGLSGQAFSQVGPMIEMHDASATENTSFGIFGFIGVPARQRNQLGENQLKQACLDQLAFFYGENAYSVTDCYLKDWANDPFCATERDINESSKHPEFNQRGLEDELKTRKLYLAGSEFSVQDAGYLEGALHAADKVVSDISKALRTPLN</sequence>
<dbReference type="InterPro" id="IPR002937">
    <property type="entry name" value="Amino_oxidase"/>
</dbReference>
<dbReference type="SUPFAM" id="SSF51905">
    <property type="entry name" value="FAD/NAD(P)-binding domain"/>
    <property type="match status" value="1"/>
</dbReference>
<dbReference type="Gene3D" id="3.50.50.60">
    <property type="entry name" value="FAD/NAD(P)-binding domain"/>
    <property type="match status" value="2"/>
</dbReference>
<evidence type="ECO:0000256" key="1">
    <source>
        <dbReference type="ARBA" id="ARBA00005995"/>
    </source>
</evidence>
<dbReference type="AlphaFoldDB" id="A0A857JED3"/>
<dbReference type="GO" id="GO:0016491">
    <property type="term" value="F:oxidoreductase activity"/>
    <property type="evidence" value="ECO:0007669"/>
    <property type="project" value="UniProtKB-KW"/>
</dbReference>
<dbReference type="EC" id="1.4.5.-" evidence="3"/>
<dbReference type="Proteomes" id="UP000464524">
    <property type="component" value="Chromosome"/>
</dbReference>
<proteinExistence type="inferred from homology"/>
<keyword evidence="4" id="KW-1185">Reference proteome</keyword>
<evidence type="ECO:0000259" key="2">
    <source>
        <dbReference type="Pfam" id="PF01593"/>
    </source>
</evidence>
<dbReference type="RefSeq" id="WP_160178260.1">
    <property type="nucleotide sequence ID" value="NZ_CP047656.1"/>
</dbReference>
<dbReference type="OrthoDB" id="337830at2"/>
<dbReference type="KEGG" id="pmes:FX988_00585"/>
<dbReference type="EMBL" id="CP047656">
    <property type="protein sequence ID" value="QHJ10373.1"/>
    <property type="molecule type" value="Genomic_DNA"/>
</dbReference>
<evidence type="ECO:0000313" key="3">
    <source>
        <dbReference type="EMBL" id="QHJ10373.1"/>
    </source>
</evidence>
<dbReference type="Pfam" id="PF01593">
    <property type="entry name" value="Amino_oxidase"/>
    <property type="match status" value="2"/>
</dbReference>